<feature type="domain" description="O-GlcNAc transferase C-terminal" evidence="9">
    <location>
        <begin position="406"/>
        <end position="580"/>
    </location>
</feature>
<name>A0A318L1V1_9NEIS</name>
<evidence type="ECO:0000313" key="10">
    <source>
        <dbReference type="EMBL" id="PXX74107.1"/>
    </source>
</evidence>
<dbReference type="Pfam" id="PF13432">
    <property type="entry name" value="TPR_16"/>
    <property type="match status" value="2"/>
</dbReference>
<dbReference type="Gene3D" id="3.40.50.11380">
    <property type="match status" value="1"/>
</dbReference>
<evidence type="ECO:0000256" key="1">
    <source>
        <dbReference type="ARBA" id="ARBA00004922"/>
    </source>
</evidence>
<dbReference type="InterPro" id="IPR019734">
    <property type="entry name" value="TPR_rpt"/>
</dbReference>
<dbReference type="PROSITE" id="PS50005">
    <property type="entry name" value="TPR"/>
    <property type="match status" value="2"/>
</dbReference>
<keyword evidence="5" id="KW-0808">Transferase</keyword>
<feature type="repeat" description="TPR" evidence="8">
    <location>
        <begin position="75"/>
        <end position="108"/>
    </location>
</feature>
<dbReference type="SUPFAM" id="SSF53756">
    <property type="entry name" value="UDP-Glycosyltransferase/glycogen phosphorylase"/>
    <property type="match status" value="1"/>
</dbReference>
<dbReference type="InterPro" id="IPR011990">
    <property type="entry name" value="TPR-like_helical_dom_sf"/>
</dbReference>
<dbReference type="Gene3D" id="3.40.50.2000">
    <property type="entry name" value="Glycogen Phosphorylase B"/>
    <property type="match status" value="1"/>
</dbReference>
<evidence type="ECO:0000256" key="3">
    <source>
        <dbReference type="ARBA" id="ARBA00011970"/>
    </source>
</evidence>
<protein>
    <recommendedName>
        <fullName evidence="3">protein O-GlcNAc transferase</fullName>
        <ecNumber evidence="3">2.4.1.255</ecNumber>
    </recommendedName>
</protein>
<dbReference type="RefSeq" id="WP_110392105.1">
    <property type="nucleotide sequence ID" value="NZ_QJKI01000033.1"/>
</dbReference>
<reference evidence="10 11" key="1">
    <citation type="submission" date="2018-05" db="EMBL/GenBank/DDBJ databases">
        <title>Genomic Encyclopedia of Type Strains, Phase IV (KMG-IV): sequencing the most valuable type-strain genomes for metagenomic binning, comparative biology and taxonomic classification.</title>
        <authorList>
            <person name="Goeker M."/>
        </authorList>
    </citation>
    <scope>NUCLEOTIDE SEQUENCE [LARGE SCALE GENOMIC DNA]</scope>
    <source>
        <strain evidence="10 11">DSM 29661</strain>
    </source>
</reference>
<evidence type="ECO:0000256" key="7">
    <source>
        <dbReference type="ARBA" id="ARBA00022803"/>
    </source>
</evidence>
<dbReference type="SMART" id="SM00028">
    <property type="entry name" value="TPR"/>
    <property type="match status" value="4"/>
</dbReference>
<dbReference type="Proteomes" id="UP000247555">
    <property type="component" value="Unassembled WGS sequence"/>
</dbReference>
<accession>A0A318L1V1</accession>
<organism evidence="10 11">
    <name type="scientific">Rivihabitans pingtungensis</name>
    <dbReference type="NCBI Taxonomy" id="1054498"/>
    <lineage>
        <taxon>Bacteria</taxon>
        <taxon>Pseudomonadati</taxon>
        <taxon>Pseudomonadota</taxon>
        <taxon>Betaproteobacteria</taxon>
        <taxon>Neisseriales</taxon>
        <taxon>Aquaspirillaceae</taxon>
        <taxon>Rivihabitans</taxon>
    </lineage>
</organism>
<dbReference type="GO" id="GO:0097363">
    <property type="term" value="F:protein O-acetylglucosaminyltransferase activity"/>
    <property type="evidence" value="ECO:0007669"/>
    <property type="project" value="UniProtKB-EC"/>
</dbReference>
<keyword evidence="4" id="KW-0328">Glycosyltransferase</keyword>
<comment type="pathway">
    <text evidence="1">Protein modification; protein glycosylation.</text>
</comment>
<dbReference type="PANTHER" id="PTHR44835:SF1">
    <property type="entry name" value="PROTEIN O-GLCNAC TRANSFERASE"/>
    <property type="match status" value="1"/>
</dbReference>
<keyword evidence="7 8" id="KW-0802">TPR repeat</keyword>
<gene>
    <name evidence="10" type="ORF">DFR34_1338</name>
</gene>
<dbReference type="SUPFAM" id="SSF48452">
    <property type="entry name" value="TPR-like"/>
    <property type="match status" value="1"/>
</dbReference>
<evidence type="ECO:0000313" key="11">
    <source>
        <dbReference type="Proteomes" id="UP000247555"/>
    </source>
</evidence>
<comment type="similarity">
    <text evidence="2">Belongs to the glycosyltransferase 41 family. O-GlcNAc transferase subfamily.</text>
</comment>
<dbReference type="AlphaFoldDB" id="A0A318L1V1"/>
<feature type="domain" description="O-GlcNAc transferase C-terminal" evidence="9">
    <location>
        <begin position="222"/>
        <end position="375"/>
    </location>
</feature>
<evidence type="ECO:0000259" key="9">
    <source>
        <dbReference type="Pfam" id="PF13844"/>
    </source>
</evidence>
<dbReference type="InterPro" id="IPR029489">
    <property type="entry name" value="OGT/SEC/SPY_C"/>
</dbReference>
<evidence type="ECO:0000256" key="2">
    <source>
        <dbReference type="ARBA" id="ARBA00005386"/>
    </source>
</evidence>
<keyword evidence="11" id="KW-1185">Reference proteome</keyword>
<dbReference type="EC" id="2.4.1.255" evidence="3"/>
<evidence type="ECO:0000256" key="8">
    <source>
        <dbReference type="PROSITE-ProRule" id="PRU00339"/>
    </source>
</evidence>
<evidence type="ECO:0000256" key="4">
    <source>
        <dbReference type="ARBA" id="ARBA00022676"/>
    </source>
</evidence>
<dbReference type="OrthoDB" id="101857at2"/>
<evidence type="ECO:0000256" key="5">
    <source>
        <dbReference type="ARBA" id="ARBA00022679"/>
    </source>
</evidence>
<evidence type="ECO:0000256" key="6">
    <source>
        <dbReference type="ARBA" id="ARBA00022737"/>
    </source>
</evidence>
<sequence>MFDASLLPDTLQHALRSQLDEIHLSPKNANAWSAVAASLAEYAYQHVFALSETVCALEAAIQSYHMLVSLQPSNANAWNELGCLYLYRNQLPQAEDAFRQALSIDSRLACAHGNLGLLFSRQNRISEAIAASEQALSLDSSSMAALNLAQLYGLRGDAAQAVKIAQHALRHSPGQTLVYGPLLMSMIYAGSPTKERQQILKRYRQQMERAQARPAPHLNSPEPERKLRIAYLSGDFCRHASSYFTESLRLHQDHAQFEVYCYYNGDTHDALTQRYMNHFADHWRHTYGASADAVVAQMRADCIDIAIDLAGHTKNNLLEALARKPAPVQLTWLGYPDSTGLSCIDWRITDYIADPATPQRQSLYTERLRYLPGPFCSYTPLVDAPEKYHDPAYQPGQAPCLTQGYITFGSASNIVRLTDVTLQLWSQVVLATPGAILLLESTGLEEPEIAERLYQRFACAGLPAERLRLIPRKHSPQYQIYHRIDIALDPWPCNAGTTTLDALWMGVPVVSLAGDAFFSRIGASVLTHLGHPEWVAHDAEAFVDIAHRLASDPQRLNAQRAALRTEMEHSPLMDTMGFTRHFESALRQSWQAWCDSPASSAARKNAQEKHEALSLCQMLLEKQSYADALSAYQMVCARWQESGEAWYGIGLCLLLGEQRLEQAHHALEQAVLRLQQEEKHSVLADCLSALGNLSLLLGNPQAAAHQFQQSLELKESPDVRAWLATMLSS</sequence>
<dbReference type="InterPro" id="IPR051939">
    <property type="entry name" value="Glycosyltr_41/O-GlcNAc_trsf"/>
</dbReference>
<feature type="repeat" description="TPR" evidence="8">
    <location>
        <begin position="109"/>
        <end position="142"/>
    </location>
</feature>
<dbReference type="Pfam" id="PF07719">
    <property type="entry name" value="TPR_2"/>
    <property type="match status" value="1"/>
</dbReference>
<dbReference type="InterPro" id="IPR013105">
    <property type="entry name" value="TPR_2"/>
</dbReference>
<dbReference type="EMBL" id="QJKI01000033">
    <property type="protein sequence ID" value="PXX74107.1"/>
    <property type="molecule type" value="Genomic_DNA"/>
</dbReference>
<keyword evidence="6" id="KW-0677">Repeat</keyword>
<dbReference type="PANTHER" id="PTHR44835">
    <property type="entry name" value="UDP-N-ACETYLGLUCOSAMINE--PEPTIDE N-ACETYLGLUCOSAMINYLTRANSFERASE SPINDLY-RELATED"/>
    <property type="match status" value="1"/>
</dbReference>
<comment type="caution">
    <text evidence="10">The sequence shown here is derived from an EMBL/GenBank/DDBJ whole genome shotgun (WGS) entry which is preliminary data.</text>
</comment>
<dbReference type="Pfam" id="PF13844">
    <property type="entry name" value="Glyco_transf_41"/>
    <property type="match status" value="2"/>
</dbReference>
<dbReference type="Gene3D" id="1.25.40.10">
    <property type="entry name" value="Tetratricopeptide repeat domain"/>
    <property type="match status" value="2"/>
</dbReference>
<proteinExistence type="inferred from homology"/>